<dbReference type="OrthoDB" id="5487982at2"/>
<evidence type="ECO:0000313" key="2">
    <source>
        <dbReference type="EMBL" id="TWT52578.1"/>
    </source>
</evidence>
<evidence type="ECO:0000259" key="1">
    <source>
        <dbReference type="Pfam" id="PF12705"/>
    </source>
</evidence>
<dbReference type="AlphaFoldDB" id="A0A5C5WPJ5"/>
<dbReference type="InterPro" id="IPR011604">
    <property type="entry name" value="PDDEXK-like_dom_sf"/>
</dbReference>
<dbReference type="RefSeq" id="WP_146512922.1">
    <property type="nucleotide sequence ID" value="NZ_SJPI01000001.1"/>
</dbReference>
<dbReference type="Proteomes" id="UP000316598">
    <property type="component" value="Unassembled WGS sequence"/>
</dbReference>
<keyword evidence="2" id="KW-0547">Nucleotide-binding</keyword>
<dbReference type="InterPro" id="IPR038726">
    <property type="entry name" value="PDDEXK_AddAB-type"/>
</dbReference>
<keyword evidence="2" id="KW-0347">Helicase</keyword>
<organism evidence="2 3">
    <name type="scientific">Rubripirellula amarantea</name>
    <dbReference type="NCBI Taxonomy" id="2527999"/>
    <lineage>
        <taxon>Bacteria</taxon>
        <taxon>Pseudomonadati</taxon>
        <taxon>Planctomycetota</taxon>
        <taxon>Planctomycetia</taxon>
        <taxon>Pirellulales</taxon>
        <taxon>Pirellulaceae</taxon>
        <taxon>Rubripirellula</taxon>
    </lineage>
</organism>
<dbReference type="GO" id="GO:0016787">
    <property type="term" value="F:hydrolase activity"/>
    <property type="evidence" value="ECO:0007669"/>
    <property type="project" value="UniProtKB-KW"/>
</dbReference>
<dbReference type="Gene3D" id="3.90.320.10">
    <property type="match status" value="1"/>
</dbReference>
<sequence length="963" mass="107265">MKQNLRETIYLGWDAPLLPAAVQTLISRFQVDDRVELENVLCVLPTARGANRLKKLLFDATASASLMLELPTIITTGELPERLYHPNYPAALEFEQTLAWAGVLRHTHADDLKVLVPSLPTEDAVGAWLELAGTIRRLHGELSTSMLSFDDVAGQAETDGEKRRWELLATLSHQYETELERVQLADPDNARIDAIQKRSCRCDQTIVLIGTSDMSDLLLRMLEVAKADVIAMVAAPKSMANRFDKFGCVHTERWLEHELPLNDEHLVPADDISDQAVAVAQSLDEQIKVVGHRESGQRVVIGVTDETHVGPVEMELRGSGHHTFRGLGWTVASTSIGRLFDLTSAHLQLRTWRTLAALVRHSHVAHQITQSLELENSAKWIENLDGLLANHYPTRIDGELPTVAISRHSVAIEVAKWVDQWLQPFWGGLGKTSAGKKSASRKSATKTIGGWCSTIADWLDSVPSPLPEHQSHRTSMATHAAKTLLQRFASLNSDLDLTVTGGIAMEMMSVRLADLRVVGTPDANDIEIIGWLDLALDDADAMTVIGFNHPFVPSAVTSDPFLPGSLRTMLRMADNDRRFARDIYAAQLVLSTRRHTRFIVGKNGADGSPTPPSRLIAAAPKPDIARRVRNLLEGKRELAQVVHSWDKGPDVTHLPIPKFDLSKERKSASDPIVKVMSVTAFRDYLTCPYRFYIRHVLKYKPLDDEGRELAANQFGDLVHGALEDFGNSPYKGESSVSKIEAALLEYLHAYADRYYGGDTSMAVTLQVTQAERRLKAVAIEQAQRIEQGWTIHATEASVSESAGACITVPEGKMGIRGRFDRIDFHAQTGRWAILDYKTHGHSPEKKHFKKIDGVPTWIDLQLPLYRMMIPYLDLGKDASPANVELGYFNVSEKDEETKINLATFTPEQLDEADEIICRCVSGVLREEFEPTDQHVDFDDYSMILQTGIADRMLDRDEVWGQGE</sequence>
<dbReference type="EC" id="3.6.4.12" evidence="2"/>
<reference evidence="2 3" key="1">
    <citation type="submission" date="2019-02" db="EMBL/GenBank/DDBJ databases">
        <title>Deep-cultivation of Planctomycetes and their phenomic and genomic characterization uncovers novel biology.</title>
        <authorList>
            <person name="Wiegand S."/>
            <person name="Jogler M."/>
            <person name="Boedeker C."/>
            <person name="Pinto D."/>
            <person name="Vollmers J."/>
            <person name="Rivas-Marin E."/>
            <person name="Kohn T."/>
            <person name="Peeters S.H."/>
            <person name="Heuer A."/>
            <person name="Rast P."/>
            <person name="Oberbeckmann S."/>
            <person name="Bunk B."/>
            <person name="Jeske O."/>
            <person name="Meyerdierks A."/>
            <person name="Storesund J.E."/>
            <person name="Kallscheuer N."/>
            <person name="Luecker S."/>
            <person name="Lage O.M."/>
            <person name="Pohl T."/>
            <person name="Merkel B.J."/>
            <person name="Hornburger P."/>
            <person name="Mueller R.-W."/>
            <person name="Bruemmer F."/>
            <person name="Labrenz M."/>
            <person name="Spormann A.M."/>
            <person name="Op Den Camp H."/>
            <person name="Overmann J."/>
            <person name="Amann R."/>
            <person name="Jetten M.S.M."/>
            <person name="Mascher T."/>
            <person name="Medema M.H."/>
            <person name="Devos D.P."/>
            <person name="Kaster A.-K."/>
            <person name="Ovreas L."/>
            <person name="Rohde M."/>
            <person name="Galperin M.Y."/>
            <person name="Jogler C."/>
        </authorList>
    </citation>
    <scope>NUCLEOTIDE SEQUENCE [LARGE SCALE GENOMIC DNA]</scope>
    <source>
        <strain evidence="2 3">Pla22</strain>
    </source>
</reference>
<gene>
    <name evidence="2" type="primary">rexB</name>
    <name evidence="2" type="ORF">Pla22_02020</name>
</gene>
<accession>A0A5C5WPJ5</accession>
<keyword evidence="3" id="KW-1185">Reference proteome</keyword>
<feature type="domain" description="PD-(D/E)XK endonuclease-like" evidence="1">
    <location>
        <begin position="676"/>
        <end position="932"/>
    </location>
</feature>
<name>A0A5C5WPJ5_9BACT</name>
<keyword evidence="2" id="KW-0378">Hydrolase</keyword>
<dbReference type="GO" id="GO:0003678">
    <property type="term" value="F:DNA helicase activity"/>
    <property type="evidence" value="ECO:0007669"/>
    <property type="project" value="UniProtKB-EC"/>
</dbReference>
<dbReference type="Pfam" id="PF12705">
    <property type="entry name" value="PDDEXK_1"/>
    <property type="match status" value="1"/>
</dbReference>
<protein>
    <submittedName>
        <fullName evidence="2">ATP-dependent helicase/deoxyribonuclease subunit B</fullName>
        <ecNumber evidence="2">3.6.4.12</ecNumber>
    </submittedName>
</protein>
<comment type="caution">
    <text evidence="2">The sequence shown here is derived from an EMBL/GenBank/DDBJ whole genome shotgun (WGS) entry which is preliminary data.</text>
</comment>
<evidence type="ECO:0000313" key="3">
    <source>
        <dbReference type="Proteomes" id="UP000316598"/>
    </source>
</evidence>
<keyword evidence="2" id="KW-0067">ATP-binding</keyword>
<proteinExistence type="predicted"/>
<dbReference type="EMBL" id="SJPI01000001">
    <property type="protein sequence ID" value="TWT52578.1"/>
    <property type="molecule type" value="Genomic_DNA"/>
</dbReference>